<evidence type="ECO:0000313" key="2">
    <source>
        <dbReference type="EnsemblMetazoa" id="ASIC020382-PA"/>
    </source>
</evidence>
<dbReference type="EMBL" id="KE525369">
    <property type="protein sequence ID" value="KFB52266.1"/>
    <property type="molecule type" value="Genomic_DNA"/>
</dbReference>
<dbReference type="Proteomes" id="UP000030765">
    <property type="component" value="Unassembled WGS sequence"/>
</dbReference>
<protein>
    <submittedName>
        <fullName evidence="1 2">Uncharacterized protein</fullName>
    </submittedName>
</protein>
<dbReference type="EMBL" id="ATLV01025136">
    <property type="status" value="NOT_ANNOTATED_CDS"/>
    <property type="molecule type" value="Genomic_DNA"/>
</dbReference>
<gene>
    <name evidence="1" type="ORF">ZHAS_00020382</name>
</gene>
<reference evidence="2" key="2">
    <citation type="submission" date="2020-05" db="UniProtKB">
        <authorList>
            <consortium name="EnsemblMetazoa"/>
        </authorList>
    </citation>
    <scope>IDENTIFICATION</scope>
</reference>
<dbReference type="EnsemblMetazoa" id="ASIC020382-RA">
    <property type="protein sequence ID" value="ASIC020382-PA"/>
    <property type="gene ID" value="ASIC020382"/>
</dbReference>
<evidence type="ECO:0000313" key="1">
    <source>
        <dbReference type="EMBL" id="KFB52266.1"/>
    </source>
</evidence>
<organism evidence="1">
    <name type="scientific">Anopheles sinensis</name>
    <name type="common">Mosquito</name>
    <dbReference type="NCBI Taxonomy" id="74873"/>
    <lineage>
        <taxon>Eukaryota</taxon>
        <taxon>Metazoa</taxon>
        <taxon>Ecdysozoa</taxon>
        <taxon>Arthropoda</taxon>
        <taxon>Hexapoda</taxon>
        <taxon>Insecta</taxon>
        <taxon>Pterygota</taxon>
        <taxon>Neoptera</taxon>
        <taxon>Endopterygota</taxon>
        <taxon>Diptera</taxon>
        <taxon>Nematocera</taxon>
        <taxon>Culicoidea</taxon>
        <taxon>Culicidae</taxon>
        <taxon>Anophelinae</taxon>
        <taxon>Anopheles</taxon>
    </lineage>
</organism>
<dbReference type="VEuPathDB" id="VectorBase:ASIC020382"/>
<sequence length="98" mass="10816">MPPVIPLNGTGNGIDLKEENCPFYCPHRLRSVAIRPETFGCPVENARRGTIELLAVRVVKTKIKTGEGVIVRNKIYQQANKTSGKTEKPKVLTFGRPA</sequence>
<reference evidence="1 3" key="1">
    <citation type="journal article" date="2014" name="BMC Genomics">
        <title>Genome sequence of Anopheles sinensis provides insight into genetics basis of mosquito competence for malaria parasites.</title>
        <authorList>
            <person name="Zhou D."/>
            <person name="Zhang D."/>
            <person name="Ding G."/>
            <person name="Shi L."/>
            <person name="Hou Q."/>
            <person name="Ye Y."/>
            <person name="Xu Y."/>
            <person name="Zhou H."/>
            <person name="Xiong C."/>
            <person name="Li S."/>
            <person name="Yu J."/>
            <person name="Hong S."/>
            <person name="Yu X."/>
            <person name="Zou P."/>
            <person name="Chen C."/>
            <person name="Chang X."/>
            <person name="Wang W."/>
            <person name="Lv Y."/>
            <person name="Sun Y."/>
            <person name="Ma L."/>
            <person name="Shen B."/>
            <person name="Zhu C."/>
        </authorList>
    </citation>
    <scope>NUCLEOTIDE SEQUENCE [LARGE SCALE GENOMIC DNA]</scope>
</reference>
<evidence type="ECO:0000313" key="3">
    <source>
        <dbReference type="Proteomes" id="UP000030765"/>
    </source>
</evidence>
<accession>A0A084WPX2</accession>
<dbReference type="AlphaFoldDB" id="A0A084WPX2"/>
<proteinExistence type="predicted"/>
<name>A0A084WPX2_ANOSI</name>
<keyword evidence="3" id="KW-1185">Reference proteome</keyword>